<dbReference type="Proteomes" id="UP000036681">
    <property type="component" value="Unplaced"/>
</dbReference>
<dbReference type="WBParaSite" id="ALUE_0001670401-mRNA-1">
    <property type="protein sequence ID" value="ALUE_0001670401-mRNA-1"/>
    <property type="gene ID" value="ALUE_0001670401"/>
</dbReference>
<keyword evidence="1" id="KW-1185">Reference proteome</keyword>
<evidence type="ECO:0000313" key="1">
    <source>
        <dbReference type="Proteomes" id="UP000036681"/>
    </source>
</evidence>
<organism evidence="1 2">
    <name type="scientific">Ascaris lumbricoides</name>
    <name type="common">Giant roundworm</name>
    <dbReference type="NCBI Taxonomy" id="6252"/>
    <lineage>
        <taxon>Eukaryota</taxon>
        <taxon>Metazoa</taxon>
        <taxon>Ecdysozoa</taxon>
        <taxon>Nematoda</taxon>
        <taxon>Chromadorea</taxon>
        <taxon>Rhabditida</taxon>
        <taxon>Spirurina</taxon>
        <taxon>Ascaridomorpha</taxon>
        <taxon>Ascaridoidea</taxon>
        <taxon>Ascarididae</taxon>
        <taxon>Ascaris</taxon>
    </lineage>
</organism>
<protein>
    <submittedName>
        <fullName evidence="2">Uncharacterized protein</fullName>
    </submittedName>
</protein>
<reference evidence="2" key="1">
    <citation type="submission" date="2017-02" db="UniProtKB">
        <authorList>
            <consortium name="WormBaseParasite"/>
        </authorList>
    </citation>
    <scope>IDENTIFICATION</scope>
</reference>
<name>A0A0M3IEX9_ASCLU</name>
<proteinExistence type="predicted"/>
<accession>A0A0M3IEX9</accession>
<dbReference type="AlphaFoldDB" id="A0A0M3IEX9"/>
<sequence>MAAKLRVVFPAFSEEVVRSLRTMWMRAVVRRLFQVGITKIQDKRERLKTVETQKIYDCFLQSSIYPLCCLVIAGVRQDDAVVMARIAQRKVTTTSAPQMAFAVCISHFNIQPSSSCHCSVPVRYQCGVPGPEMCDASNDEYNNGPQATEMKFLSLWRITMTRLTHEQSSPHEVAELMHRLYEAVNGTTNEAQRCHKCVNAVNDSGLGNSITMNSRLDSPVTTHNGIRRRPNRIPAKGRQFALVKGKSVEVAPKTDINRELNTPERDTSSSSWFNVGIKLMVYIVSVVLVFC</sequence>
<evidence type="ECO:0000313" key="2">
    <source>
        <dbReference type="WBParaSite" id="ALUE_0001670401-mRNA-1"/>
    </source>
</evidence>